<gene>
    <name evidence="2" type="ORF">GO495_21925</name>
</gene>
<sequence length="451" mass="49590">MKKHILGGAICLFIGVLSYNNSQAQFTLGAQLRTRTELRDGQGSPLSLGTKPAIFTSQRSRLSAGFTGYRFKLGLTVQDVRVWGQDVSTINRTTTADNNGFMLQEAWAEIMLLDTTVKNKSLNLKIGRQELNYDDGRLLGNLNWLQQGRRHDAALIKYESNSWMLHLGAAFNQNKENAAGTIYNATPPGNYTATTNGGTQYKSLEFLYLGKKLAKGNISFLFLADQFNKFHTDSVNGAAVKTWDEGVYNRATTGLFFNNQFDKLGVTASAYYQFGSNASGQTISGELLSACFQYAVCKSFSAGAGVDYTTGGLSSSGRTSKAFDPLYGSPHAFWGLMDYFYAANGFGNKGLQDYYIKTKLKAGPRFQMTLDGHEFFSSSYIPGGVTRRFGTEADLVGTYAMSKVISFEAGYSHFWNTASLTAPSVKNITNAQSNSNWAYLMITLKPELLLK</sequence>
<dbReference type="AlphaFoldDB" id="A0A6N8JGI9"/>
<feature type="domain" description="Alginate export" evidence="1">
    <location>
        <begin position="26"/>
        <end position="339"/>
    </location>
</feature>
<comment type="caution">
    <text evidence="2">The sequence shown here is derived from an EMBL/GenBank/DDBJ whole genome shotgun (WGS) entry which is preliminary data.</text>
</comment>
<dbReference type="OrthoDB" id="1070463at2"/>
<proteinExistence type="predicted"/>
<evidence type="ECO:0000313" key="2">
    <source>
        <dbReference type="EMBL" id="MVT43272.1"/>
    </source>
</evidence>
<evidence type="ECO:0000313" key="3">
    <source>
        <dbReference type="Proteomes" id="UP000468388"/>
    </source>
</evidence>
<dbReference type="Proteomes" id="UP000468388">
    <property type="component" value="Unassembled WGS sequence"/>
</dbReference>
<evidence type="ECO:0000259" key="1">
    <source>
        <dbReference type="Pfam" id="PF13372"/>
    </source>
</evidence>
<organism evidence="2 3">
    <name type="scientific">Chitinophaga oryziterrae</name>
    <dbReference type="NCBI Taxonomy" id="1031224"/>
    <lineage>
        <taxon>Bacteria</taxon>
        <taxon>Pseudomonadati</taxon>
        <taxon>Bacteroidota</taxon>
        <taxon>Chitinophagia</taxon>
        <taxon>Chitinophagales</taxon>
        <taxon>Chitinophagaceae</taxon>
        <taxon>Chitinophaga</taxon>
    </lineage>
</organism>
<dbReference type="EMBL" id="WRXO01000007">
    <property type="protein sequence ID" value="MVT43272.1"/>
    <property type="molecule type" value="Genomic_DNA"/>
</dbReference>
<protein>
    <recommendedName>
        <fullName evidence="1">Alginate export domain-containing protein</fullName>
    </recommendedName>
</protein>
<keyword evidence="3" id="KW-1185">Reference proteome</keyword>
<reference evidence="2 3" key="1">
    <citation type="submission" date="2019-12" db="EMBL/GenBank/DDBJ databases">
        <title>The draft genomic sequence of strain Chitinophaga oryziterrae JCM 16595.</title>
        <authorList>
            <person name="Zhang X."/>
        </authorList>
    </citation>
    <scope>NUCLEOTIDE SEQUENCE [LARGE SCALE GENOMIC DNA]</scope>
    <source>
        <strain evidence="2 3">JCM 16595</strain>
    </source>
</reference>
<accession>A0A6N8JGI9</accession>
<dbReference type="InterPro" id="IPR025388">
    <property type="entry name" value="Alginate_export_dom"/>
</dbReference>
<name>A0A6N8JGI9_9BACT</name>
<dbReference type="Pfam" id="PF13372">
    <property type="entry name" value="Alginate_exp"/>
    <property type="match status" value="1"/>
</dbReference>